<dbReference type="GO" id="GO:0004797">
    <property type="term" value="F:thymidine kinase activity"/>
    <property type="evidence" value="ECO:0007669"/>
    <property type="project" value="UniProtKB-UniRule"/>
</dbReference>
<reference evidence="14 15" key="1">
    <citation type="submission" date="2020-04" db="EMBL/GenBank/DDBJ databases">
        <title>Flammeovirga sp. SR4, a novel species isolated from seawater.</title>
        <authorList>
            <person name="Wang X."/>
        </authorList>
    </citation>
    <scope>NUCLEOTIDE SEQUENCE [LARGE SCALE GENOMIC DNA]</scope>
    <source>
        <strain evidence="14 15">SR4</strain>
    </source>
</reference>
<dbReference type="InterPro" id="IPR027417">
    <property type="entry name" value="P-loop_NTPase"/>
</dbReference>
<evidence type="ECO:0000256" key="4">
    <source>
        <dbReference type="ARBA" id="ARBA00022634"/>
    </source>
</evidence>
<dbReference type="EC" id="2.7.1.21" evidence="2 9"/>
<comment type="catalytic activity">
    <reaction evidence="9 12">
        <text>thymidine + ATP = dTMP + ADP + H(+)</text>
        <dbReference type="Rhea" id="RHEA:19129"/>
        <dbReference type="ChEBI" id="CHEBI:15378"/>
        <dbReference type="ChEBI" id="CHEBI:17748"/>
        <dbReference type="ChEBI" id="CHEBI:30616"/>
        <dbReference type="ChEBI" id="CHEBI:63528"/>
        <dbReference type="ChEBI" id="CHEBI:456216"/>
        <dbReference type="EC" id="2.7.1.21"/>
    </reaction>
</comment>
<feature type="binding site" evidence="9">
    <location>
        <position position="153"/>
    </location>
    <ligand>
        <name>Zn(2+)</name>
        <dbReference type="ChEBI" id="CHEBI:29105"/>
    </ligand>
</feature>
<comment type="similarity">
    <text evidence="1 9 13">Belongs to the thymidine kinase family.</text>
</comment>
<evidence type="ECO:0000256" key="1">
    <source>
        <dbReference type="ARBA" id="ARBA00007587"/>
    </source>
</evidence>
<evidence type="ECO:0000313" key="14">
    <source>
        <dbReference type="EMBL" id="NLR91266.1"/>
    </source>
</evidence>
<dbReference type="AlphaFoldDB" id="A0A7X8SJA8"/>
<evidence type="ECO:0000256" key="8">
    <source>
        <dbReference type="ARBA" id="ARBA00022840"/>
    </source>
</evidence>
<evidence type="ECO:0000256" key="13">
    <source>
        <dbReference type="RuleBase" id="RU004165"/>
    </source>
</evidence>
<dbReference type="InterPro" id="IPR001267">
    <property type="entry name" value="Thymidine_kinase"/>
</dbReference>
<protein>
    <recommendedName>
        <fullName evidence="2 9">Thymidine kinase</fullName>
        <ecNumber evidence="2 9">2.7.1.21</ecNumber>
    </recommendedName>
</protein>
<dbReference type="PIRSF" id="PIRSF035805">
    <property type="entry name" value="TK_cell"/>
    <property type="match status" value="1"/>
</dbReference>
<dbReference type="GO" id="GO:0005524">
    <property type="term" value="F:ATP binding"/>
    <property type="evidence" value="ECO:0007669"/>
    <property type="project" value="UniProtKB-UniRule"/>
</dbReference>
<dbReference type="RefSeq" id="WP_168882098.1">
    <property type="nucleotide sequence ID" value="NZ_JABAIL010000002.1"/>
</dbReference>
<dbReference type="FunFam" id="3.40.50.300:FF:000384">
    <property type="entry name" value="Thymidine kinase"/>
    <property type="match status" value="1"/>
</dbReference>
<evidence type="ECO:0000256" key="2">
    <source>
        <dbReference type="ARBA" id="ARBA00012118"/>
    </source>
</evidence>
<feature type="binding site" evidence="9">
    <location>
        <begin position="24"/>
        <end position="31"/>
    </location>
    <ligand>
        <name>ATP</name>
        <dbReference type="ChEBI" id="CHEBI:30616"/>
    </ligand>
</feature>
<evidence type="ECO:0000256" key="7">
    <source>
        <dbReference type="ARBA" id="ARBA00022777"/>
    </source>
</evidence>
<keyword evidence="15" id="KW-1185">Reference proteome</keyword>
<dbReference type="Gene3D" id="3.40.50.300">
    <property type="entry name" value="P-loop containing nucleotide triphosphate hydrolases"/>
    <property type="match status" value="1"/>
</dbReference>
<keyword evidence="9" id="KW-0862">Zinc</keyword>
<dbReference type="NCBIfam" id="NF003296">
    <property type="entry name" value="PRK04296.1-1"/>
    <property type="match status" value="1"/>
</dbReference>
<proteinExistence type="inferred from homology"/>
<dbReference type="GO" id="GO:0008270">
    <property type="term" value="F:zinc ion binding"/>
    <property type="evidence" value="ECO:0007669"/>
    <property type="project" value="UniProtKB-UniRule"/>
</dbReference>
<gene>
    <name evidence="9" type="primary">tdk</name>
    <name evidence="14" type="ORF">HGP29_08615</name>
</gene>
<evidence type="ECO:0000256" key="10">
    <source>
        <dbReference type="PIRSR" id="PIRSR035805-1"/>
    </source>
</evidence>
<evidence type="ECO:0000256" key="12">
    <source>
        <dbReference type="RuleBase" id="RU000544"/>
    </source>
</evidence>
<dbReference type="PROSITE" id="PS00603">
    <property type="entry name" value="TK_CELLULAR_TYPE"/>
    <property type="match status" value="1"/>
</dbReference>
<name>A0A7X8SJA8_9BACT</name>
<dbReference type="HAMAP" id="MF_00124">
    <property type="entry name" value="Thymidine_kinase"/>
    <property type="match status" value="1"/>
</dbReference>
<evidence type="ECO:0000256" key="5">
    <source>
        <dbReference type="ARBA" id="ARBA00022679"/>
    </source>
</evidence>
<comment type="subcellular location">
    <subcellularLocation>
        <location evidence="9">Cytoplasm</location>
    </subcellularLocation>
</comment>
<keyword evidence="7 9" id="KW-0418">Kinase</keyword>
<organism evidence="14 15">
    <name type="scientific">Flammeovirga agarivorans</name>
    <dbReference type="NCBI Taxonomy" id="2726742"/>
    <lineage>
        <taxon>Bacteria</taxon>
        <taxon>Pseudomonadati</taxon>
        <taxon>Bacteroidota</taxon>
        <taxon>Cytophagia</taxon>
        <taxon>Cytophagales</taxon>
        <taxon>Flammeovirgaceae</taxon>
        <taxon>Flammeovirga</taxon>
    </lineage>
</organism>
<evidence type="ECO:0000256" key="11">
    <source>
        <dbReference type="PIRSR" id="PIRSR035805-2"/>
    </source>
</evidence>
<keyword evidence="4 9" id="KW-0237">DNA synthesis</keyword>
<feature type="binding site" evidence="9">
    <location>
        <position position="185"/>
    </location>
    <ligand>
        <name>Zn(2+)</name>
        <dbReference type="ChEBI" id="CHEBI:29105"/>
    </ligand>
</feature>
<keyword evidence="6 9" id="KW-0547">Nucleotide-binding</keyword>
<dbReference type="GO" id="GO:0071897">
    <property type="term" value="P:DNA biosynthetic process"/>
    <property type="evidence" value="ECO:0007669"/>
    <property type="project" value="UniProtKB-KW"/>
</dbReference>
<feature type="binding site" evidence="11">
    <location>
        <begin position="173"/>
        <end position="176"/>
    </location>
    <ligand>
        <name>substrate</name>
    </ligand>
</feature>
<dbReference type="InterPro" id="IPR020633">
    <property type="entry name" value="Thymidine_kinase_CS"/>
</dbReference>
<dbReference type="GO" id="GO:0005829">
    <property type="term" value="C:cytosol"/>
    <property type="evidence" value="ECO:0007669"/>
    <property type="project" value="TreeGrafter"/>
</dbReference>
<feature type="binding site" evidence="9">
    <location>
        <position position="156"/>
    </location>
    <ligand>
        <name>Zn(2+)</name>
        <dbReference type="ChEBI" id="CHEBI:29105"/>
    </ligand>
</feature>
<dbReference type="SUPFAM" id="SSF57716">
    <property type="entry name" value="Glucocorticoid receptor-like (DNA-binding domain)"/>
    <property type="match status" value="1"/>
</dbReference>
<dbReference type="Gene3D" id="3.30.60.20">
    <property type="match status" value="1"/>
</dbReference>
<evidence type="ECO:0000256" key="9">
    <source>
        <dbReference type="HAMAP-Rule" id="MF_00124"/>
    </source>
</evidence>
<dbReference type="Pfam" id="PF00265">
    <property type="entry name" value="TK"/>
    <property type="match status" value="1"/>
</dbReference>
<evidence type="ECO:0000256" key="6">
    <source>
        <dbReference type="ARBA" id="ARBA00022741"/>
    </source>
</evidence>
<feature type="binding site" evidence="9">
    <location>
        <position position="188"/>
    </location>
    <ligand>
        <name>Zn(2+)</name>
        <dbReference type="ChEBI" id="CHEBI:29105"/>
    </ligand>
</feature>
<dbReference type="PANTHER" id="PTHR11441:SF0">
    <property type="entry name" value="THYMIDINE KINASE, CYTOSOLIC"/>
    <property type="match status" value="1"/>
</dbReference>
<dbReference type="SUPFAM" id="SSF52540">
    <property type="entry name" value="P-loop containing nucleoside triphosphate hydrolases"/>
    <property type="match status" value="1"/>
</dbReference>
<feature type="binding site" evidence="11">
    <location>
        <position position="181"/>
    </location>
    <ligand>
        <name>substrate</name>
    </ligand>
</feature>
<feature type="active site" description="Proton acceptor" evidence="9 10">
    <location>
        <position position="97"/>
    </location>
</feature>
<dbReference type="GO" id="GO:0046104">
    <property type="term" value="P:thymidine metabolic process"/>
    <property type="evidence" value="ECO:0007669"/>
    <property type="project" value="TreeGrafter"/>
</dbReference>
<accession>A0A7X8SJA8</accession>
<feature type="binding site" evidence="9">
    <location>
        <begin position="96"/>
        <end position="99"/>
    </location>
    <ligand>
        <name>ATP</name>
        <dbReference type="ChEBI" id="CHEBI:30616"/>
    </ligand>
</feature>
<dbReference type="PANTHER" id="PTHR11441">
    <property type="entry name" value="THYMIDINE KINASE"/>
    <property type="match status" value="1"/>
</dbReference>
<comment type="subunit">
    <text evidence="9">Homotetramer.</text>
</comment>
<keyword evidence="3 9" id="KW-0963">Cytoplasm</keyword>
<dbReference type="EMBL" id="JABAIL010000002">
    <property type="protein sequence ID" value="NLR91266.1"/>
    <property type="molecule type" value="Genomic_DNA"/>
</dbReference>
<keyword evidence="5 9" id="KW-0808">Transferase</keyword>
<keyword evidence="9" id="KW-0479">Metal-binding</keyword>
<evidence type="ECO:0000256" key="3">
    <source>
        <dbReference type="ARBA" id="ARBA00022490"/>
    </source>
</evidence>
<sequence length="200" mass="22664">MFVEPRFQDRTEEKQIGWIEVVCGSMFSGKTEELIRRVNRATIAKQTVHIFKPAVDTRYHDSNVVSHNSNSIISTPVKTADEITQYVSENEVIAIDEAQFFDNKLVDVCVELANKGHRIIVCGLDMDFQGKPFKPMPELMAIAEYVTKLHAICVQCGEPALYSYRLSASKEQVLLGETDSYEARCRKCYQKGMSSRQAES</sequence>
<evidence type="ECO:0000313" key="15">
    <source>
        <dbReference type="Proteomes" id="UP000585050"/>
    </source>
</evidence>
<comment type="caution">
    <text evidence="14">The sequence shown here is derived from an EMBL/GenBank/DDBJ whole genome shotgun (WGS) entry which is preliminary data.</text>
</comment>
<keyword evidence="8 9" id="KW-0067">ATP-binding</keyword>
<dbReference type="Proteomes" id="UP000585050">
    <property type="component" value="Unassembled WGS sequence"/>
</dbReference>